<feature type="transmembrane region" description="Helical" evidence="10">
    <location>
        <begin position="6"/>
        <end position="36"/>
    </location>
</feature>
<dbReference type="NCBIfam" id="TIGR01726">
    <property type="entry name" value="HEQRo_perm_3TM"/>
    <property type="match status" value="1"/>
</dbReference>
<evidence type="ECO:0000256" key="1">
    <source>
        <dbReference type="ARBA" id="ARBA00004429"/>
    </source>
</evidence>
<keyword evidence="4" id="KW-1003">Cell membrane</keyword>
<evidence type="ECO:0000313" key="12">
    <source>
        <dbReference type="EMBL" id="RLM22297.1"/>
    </source>
</evidence>
<feature type="transmembrane region" description="Helical" evidence="10">
    <location>
        <begin position="91"/>
        <end position="109"/>
    </location>
</feature>
<proteinExistence type="inferred from homology"/>
<dbReference type="InterPro" id="IPR010065">
    <property type="entry name" value="AA_ABC_transptr_permease_3TM"/>
</dbReference>
<evidence type="ECO:0000256" key="10">
    <source>
        <dbReference type="RuleBase" id="RU363032"/>
    </source>
</evidence>
<sequence>MSGNYFFMVIGAGWVTLQLALAALLLAVLIGLLCALGKQSGARWLNYLIAPYTLLARGIPDLVLMLLVFYSLPALLNNGIELAGGEYRVEFSPFTAGFVTLGFIFGAYMTETFRNALTNIPYGEIEAAQAFGFSAGKTFYRIVLPQMIRLALPGFTNNWLVLMKATALVSLLGLEDIMFRTRSAAESTGQPFTFYLLAGAFYLVITLLSVLALRLLSKRYALGVREVDL</sequence>
<dbReference type="GO" id="GO:0022857">
    <property type="term" value="F:transmembrane transporter activity"/>
    <property type="evidence" value="ECO:0007669"/>
    <property type="project" value="InterPro"/>
</dbReference>
<comment type="similarity">
    <text evidence="2">Belongs to the binding-protein-dependent transport system permease family. HisMQ subfamily.</text>
</comment>
<evidence type="ECO:0000256" key="7">
    <source>
        <dbReference type="ARBA" id="ARBA00022970"/>
    </source>
</evidence>
<keyword evidence="5" id="KW-0997">Cell inner membrane</keyword>
<comment type="caution">
    <text evidence="12">The sequence shown here is derived from an EMBL/GenBank/DDBJ whole genome shotgun (WGS) entry which is preliminary data.</text>
</comment>
<dbReference type="GO" id="GO:0006865">
    <property type="term" value="P:amino acid transport"/>
    <property type="evidence" value="ECO:0007669"/>
    <property type="project" value="UniProtKB-KW"/>
</dbReference>
<dbReference type="GO" id="GO:0043190">
    <property type="term" value="C:ATP-binding cassette (ABC) transporter complex"/>
    <property type="evidence" value="ECO:0007669"/>
    <property type="project" value="InterPro"/>
</dbReference>
<comment type="subcellular location">
    <subcellularLocation>
        <location evidence="1">Cell inner membrane</location>
        <topology evidence="1">Multi-pass membrane protein</topology>
    </subcellularLocation>
    <subcellularLocation>
        <location evidence="10">Cell membrane</location>
        <topology evidence="10">Multi-pass membrane protein</topology>
    </subcellularLocation>
</comment>
<accession>A0A421DMB5</accession>
<gene>
    <name evidence="12" type="ORF">BIY29_12450</name>
</gene>
<evidence type="ECO:0000256" key="8">
    <source>
        <dbReference type="ARBA" id="ARBA00022989"/>
    </source>
</evidence>
<keyword evidence="9 10" id="KW-0472">Membrane</keyword>
<feature type="transmembrane region" description="Helical" evidence="10">
    <location>
        <begin position="194"/>
        <end position="216"/>
    </location>
</feature>
<evidence type="ECO:0000256" key="4">
    <source>
        <dbReference type="ARBA" id="ARBA00022475"/>
    </source>
</evidence>
<evidence type="ECO:0000256" key="6">
    <source>
        <dbReference type="ARBA" id="ARBA00022692"/>
    </source>
</evidence>
<protein>
    <submittedName>
        <fullName evidence="12">Amino acid ABC transporter permease</fullName>
    </submittedName>
</protein>
<dbReference type="OrthoDB" id="9815029at2"/>
<dbReference type="AlphaFoldDB" id="A0A421DMB5"/>
<organism evidence="12 13">
    <name type="scientific">Brenneria alni</name>
    <dbReference type="NCBI Taxonomy" id="71656"/>
    <lineage>
        <taxon>Bacteria</taxon>
        <taxon>Pseudomonadati</taxon>
        <taxon>Pseudomonadota</taxon>
        <taxon>Gammaproteobacteria</taxon>
        <taxon>Enterobacterales</taxon>
        <taxon>Pectobacteriaceae</taxon>
        <taxon>Brenneria</taxon>
    </lineage>
</organism>
<dbReference type="PROSITE" id="PS50928">
    <property type="entry name" value="ABC_TM1"/>
    <property type="match status" value="1"/>
</dbReference>
<feature type="transmembrane region" description="Helical" evidence="10">
    <location>
        <begin position="48"/>
        <end position="71"/>
    </location>
</feature>
<dbReference type="SUPFAM" id="SSF161098">
    <property type="entry name" value="MetI-like"/>
    <property type="match status" value="1"/>
</dbReference>
<dbReference type="Proteomes" id="UP000285648">
    <property type="component" value="Unassembled WGS sequence"/>
</dbReference>
<dbReference type="InterPro" id="IPR035906">
    <property type="entry name" value="MetI-like_sf"/>
</dbReference>
<evidence type="ECO:0000259" key="11">
    <source>
        <dbReference type="PROSITE" id="PS50928"/>
    </source>
</evidence>
<reference evidence="12 13" key="1">
    <citation type="submission" date="2016-09" db="EMBL/GenBank/DDBJ databases">
        <authorList>
            <person name="Doonan J."/>
            <person name="Pachebat J.A."/>
            <person name="Golyshin P.N."/>
            <person name="Denman S."/>
            <person name="Mcdonald J.E."/>
        </authorList>
    </citation>
    <scope>NUCLEOTIDE SEQUENCE [LARGE SCALE GENOMIC DNA]</scope>
    <source>
        <strain evidence="12 13">NCPPB 3934</strain>
    </source>
</reference>
<keyword evidence="8 10" id="KW-1133">Transmembrane helix</keyword>
<keyword evidence="3 10" id="KW-0813">Transport</keyword>
<evidence type="ECO:0000256" key="3">
    <source>
        <dbReference type="ARBA" id="ARBA00022448"/>
    </source>
</evidence>
<dbReference type="PANTHER" id="PTHR30133">
    <property type="entry name" value="CATIONIC AMINO ACID TRANSPORTER, MEMBRANE COMPONENT"/>
    <property type="match status" value="1"/>
</dbReference>
<evidence type="ECO:0000256" key="5">
    <source>
        <dbReference type="ARBA" id="ARBA00022519"/>
    </source>
</evidence>
<dbReference type="EMBL" id="MJLZ01000027">
    <property type="protein sequence ID" value="RLM22297.1"/>
    <property type="molecule type" value="Genomic_DNA"/>
</dbReference>
<keyword evidence="7" id="KW-0029">Amino-acid transport</keyword>
<dbReference type="InterPro" id="IPR051613">
    <property type="entry name" value="ABC_transp_permease_HisMQ"/>
</dbReference>
<dbReference type="Pfam" id="PF00528">
    <property type="entry name" value="BPD_transp_1"/>
    <property type="match status" value="1"/>
</dbReference>
<dbReference type="CDD" id="cd06261">
    <property type="entry name" value="TM_PBP2"/>
    <property type="match status" value="1"/>
</dbReference>
<dbReference type="Gene3D" id="1.10.3720.10">
    <property type="entry name" value="MetI-like"/>
    <property type="match status" value="1"/>
</dbReference>
<keyword evidence="6 10" id="KW-0812">Transmembrane</keyword>
<feature type="transmembrane region" description="Helical" evidence="10">
    <location>
        <begin position="150"/>
        <end position="174"/>
    </location>
</feature>
<keyword evidence="13" id="KW-1185">Reference proteome</keyword>
<evidence type="ECO:0000313" key="13">
    <source>
        <dbReference type="Proteomes" id="UP000285648"/>
    </source>
</evidence>
<dbReference type="RefSeq" id="WP_121575503.1">
    <property type="nucleotide sequence ID" value="NZ_MJLZ01000027.1"/>
</dbReference>
<evidence type="ECO:0000256" key="9">
    <source>
        <dbReference type="ARBA" id="ARBA00023136"/>
    </source>
</evidence>
<feature type="domain" description="ABC transmembrane type-1" evidence="11">
    <location>
        <begin position="13"/>
        <end position="213"/>
    </location>
</feature>
<dbReference type="InterPro" id="IPR000515">
    <property type="entry name" value="MetI-like"/>
</dbReference>
<name>A0A421DMB5_9GAMM</name>
<evidence type="ECO:0000256" key="2">
    <source>
        <dbReference type="ARBA" id="ARBA00010072"/>
    </source>
</evidence>